<proteinExistence type="predicted"/>
<protein>
    <submittedName>
        <fullName evidence="1">Uncharacterized protein</fullName>
    </submittedName>
</protein>
<evidence type="ECO:0000313" key="2">
    <source>
        <dbReference type="Proteomes" id="UP000324222"/>
    </source>
</evidence>
<reference evidence="1 2" key="1">
    <citation type="submission" date="2019-05" db="EMBL/GenBank/DDBJ databases">
        <title>Another draft genome of Portunus trituberculatus and its Hox gene families provides insights of decapod evolution.</title>
        <authorList>
            <person name="Jeong J.-H."/>
            <person name="Song I."/>
            <person name="Kim S."/>
            <person name="Choi T."/>
            <person name="Kim D."/>
            <person name="Ryu S."/>
            <person name="Kim W."/>
        </authorList>
    </citation>
    <scope>NUCLEOTIDE SEQUENCE [LARGE SCALE GENOMIC DNA]</scope>
    <source>
        <tissue evidence="1">Muscle</tissue>
    </source>
</reference>
<evidence type="ECO:0000313" key="1">
    <source>
        <dbReference type="EMBL" id="MPC09188.1"/>
    </source>
</evidence>
<organism evidence="1 2">
    <name type="scientific">Portunus trituberculatus</name>
    <name type="common">Swimming crab</name>
    <name type="synonym">Neptunus trituberculatus</name>
    <dbReference type="NCBI Taxonomy" id="210409"/>
    <lineage>
        <taxon>Eukaryota</taxon>
        <taxon>Metazoa</taxon>
        <taxon>Ecdysozoa</taxon>
        <taxon>Arthropoda</taxon>
        <taxon>Crustacea</taxon>
        <taxon>Multicrustacea</taxon>
        <taxon>Malacostraca</taxon>
        <taxon>Eumalacostraca</taxon>
        <taxon>Eucarida</taxon>
        <taxon>Decapoda</taxon>
        <taxon>Pleocyemata</taxon>
        <taxon>Brachyura</taxon>
        <taxon>Eubrachyura</taxon>
        <taxon>Portunoidea</taxon>
        <taxon>Portunidae</taxon>
        <taxon>Portuninae</taxon>
        <taxon>Portunus</taxon>
    </lineage>
</organism>
<dbReference type="EMBL" id="VSRR010000058">
    <property type="protein sequence ID" value="MPC09188.1"/>
    <property type="molecule type" value="Genomic_DNA"/>
</dbReference>
<keyword evidence="2" id="KW-1185">Reference proteome</keyword>
<dbReference type="Proteomes" id="UP000324222">
    <property type="component" value="Unassembled WGS sequence"/>
</dbReference>
<accession>A0A5B7CJ45</accession>
<comment type="caution">
    <text evidence="1">The sequence shown here is derived from an EMBL/GenBank/DDBJ whole genome shotgun (WGS) entry which is preliminary data.</text>
</comment>
<gene>
    <name evidence="1" type="ORF">E2C01_001791</name>
</gene>
<sequence length="145" mass="16241">MTTNIMILSVIHHHYHHHHHHRQTQLARLLYHLAASQHTVYFKYKTHNTSTHGGRGTGRLTVRVGLQVYVVSLWYFESVTVKWAVCGGGVGASGRNSEGGGRGQGEVFVFSMASIEIGDRKENTRRKQSFKDFSYTAVSSPTTVT</sequence>
<dbReference type="AlphaFoldDB" id="A0A5B7CJ45"/>
<name>A0A5B7CJ45_PORTR</name>